<dbReference type="GO" id="GO:0071949">
    <property type="term" value="F:FAD binding"/>
    <property type="evidence" value="ECO:0007669"/>
    <property type="project" value="InterPro"/>
</dbReference>
<proteinExistence type="inferred from homology"/>
<keyword evidence="5" id="KW-0812">Transmembrane</keyword>
<keyword evidence="4" id="KW-0560">Oxidoreductase</keyword>
<dbReference type="InterPro" id="IPR012951">
    <property type="entry name" value="BBE"/>
</dbReference>
<evidence type="ECO:0000259" key="6">
    <source>
        <dbReference type="PROSITE" id="PS51387"/>
    </source>
</evidence>
<dbReference type="PANTHER" id="PTHR42973">
    <property type="entry name" value="BINDING OXIDOREDUCTASE, PUTATIVE (AFU_ORTHOLOGUE AFUA_1G17690)-RELATED"/>
    <property type="match status" value="1"/>
</dbReference>
<dbReference type="Pfam" id="PF08031">
    <property type="entry name" value="BBE"/>
    <property type="match status" value="1"/>
</dbReference>
<accession>A0A8I2YC38</accession>
<keyword evidence="5" id="KW-0472">Membrane</keyword>
<evidence type="ECO:0000256" key="2">
    <source>
        <dbReference type="ARBA" id="ARBA00022630"/>
    </source>
</evidence>
<keyword evidence="3" id="KW-0274">FAD</keyword>
<feature type="domain" description="FAD-binding PCMH-type" evidence="6">
    <location>
        <begin position="95"/>
        <end position="265"/>
    </location>
</feature>
<dbReference type="Pfam" id="PF01565">
    <property type="entry name" value="FAD_binding_4"/>
    <property type="match status" value="1"/>
</dbReference>
<dbReference type="InterPro" id="IPR006094">
    <property type="entry name" value="Oxid_FAD_bind_N"/>
</dbReference>
<evidence type="ECO:0000313" key="8">
    <source>
        <dbReference type="Proteomes" id="UP000683000"/>
    </source>
</evidence>
<evidence type="ECO:0000313" key="7">
    <source>
        <dbReference type="EMBL" id="KAG6369182.1"/>
    </source>
</evidence>
<organism evidence="7 8">
    <name type="scientific">Boletus reticuloceps</name>
    <dbReference type="NCBI Taxonomy" id="495285"/>
    <lineage>
        <taxon>Eukaryota</taxon>
        <taxon>Fungi</taxon>
        <taxon>Dikarya</taxon>
        <taxon>Basidiomycota</taxon>
        <taxon>Agaricomycotina</taxon>
        <taxon>Agaricomycetes</taxon>
        <taxon>Agaricomycetidae</taxon>
        <taxon>Boletales</taxon>
        <taxon>Boletineae</taxon>
        <taxon>Boletaceae</taxon>
        <taxon>Boletoideae</taxon>
        <taxon>Boletus</taxon>
    </lineage>
</organism>
<comment type="caution">
    <text evidence="7">The sequence shown here is derived from an EMBL/GenBank/DDBJ whole genome shotgun (WGS) entry which is preliminary data.</text>
</comment>
<comment type="similarity">
    <text evidence="1">Belongs to the oxygen-dependent FAD-linked oxidoreductase family.</text>
</comment>
<evidence type="ECO:0000256" key="1">
    <source>
        <dbReference type="ARBA" id="ARBA00005466"/>
    </source>
</evidence>
<dbReference type="Proteomes" id="UP000683000">
    <property type="component" value="Unassembled WGS sequence"/>
</dbReference>
<dbReference type="PANTHER" id="PTHR42973:SF13">
    <property type="entry name" value="FAD-BINDING PCMH-TYPE DOMAIN-CONTAINING PROTEIN"/>
    <property type="match status" value="1"/>
</dbReference>
<evidence type="ECO:0000256" key="5">
    <source>
        <dbReference type="SAM" id="Phobius"/>
    </source>
</evidence>
<dbReference type="PROSITE" id="PS51387">
    <property type="entry name" value="FAD_PCMH"/>
    <property type="match status" value="1"/>
</dbReference>
<name>A0A8I2YC38_9AGAM</name>
<dbReference type="InterPro" id="IPR036318">
    <property type="entry name" value="FAD-bd_PCMH-like_sf"/>
</dbReference>
<evidence type="ECO:0000256" key="3">
    <source>
        <dbReference type="ARBA" id="ARBA00022827"/>
    </source>
</evidence>
<reference evidence="7" key="1">
    <citation type="submission" date="2021-03" db="EMBL/GenBank/DDBJ databases">
        <title>Evolutionary innovations through gain and loss of genes in the ectomycorrhizal Boletales.</title>
        <authorList>
            <person name="Wu G."/>
            <person name="Miyauchi S."/>
            <person name="Morin E."/>
            <person name="Yang Z.-L."/>
            <person name="Xu J."/>
            <person name="Martin F.M."/>
        </authorList>
    </citation>
    <scope>NUCLEOTIDE SEQUENCE</scope>
    <source>
        <strain evidence="7">BR01</strain>
    </source>
</reference>
<dbReference type="SUPFAM" id="SSF56176">
    <property type="entry name" value="FAD-binding/transporter-associated domain-like"/>
    <property type="match status" value="1"/>
</dbReference>
<feature type="transmembrane region" description="Helical" evidence="5">
    <location>
        <begin position="21"/>
        <end position="40"/>
    </location>
</feature>
<evidence type="ECO:0000256" key="4">
    <source>
        <dbReference type="ARBA" id="ARBA00023002"/>
    </source>
</evidence>
<dbReference type="InterPro" id="IPR016166">
    <property type="entry name" value="FAD-bd_PCMH"/>
</dbReference>
<sequence length="514" mass="56245">MAYKPFDELGKQTYLFQPIDSGMIRAALLFIAMATLWSAIKPTFVADTQIVLTQSSQSLGETCQKIKGSISKASEVYDFTSYNYREDIHHWASSSTQFSACSFEPGTSEDVSTALQILGQTRTPFAVKGGGHATNPGFSSTAGVQIAMSRFSEVSYDPTAQTVTIGTGLIWDKVYEELEPHGVNVVGGRVPGVGVAGFTLGGGYSWLTNQYGLTIDTVQNFELVMPNGTAINVTESSSPDLFFALKGGQNNFGIVTRFTIKTFPQTQVWGGLITYTEDVLDRVNQATANFATNNTDPKAAIITSYNYLLGEPGVSLIIFYDAPAPPDGIFDEFLMIPWFTKGVSTRSFPAFIQSLPGWNTARAIFNSISVMNYELSFLQAVLNETTYWGRNLPESVVFVSYDVEPFLPTLFSHNTTPSAYIPDRTQVLYPLNIYYAWLSSESDQDVDTAIRTSAQTLQAHISQIGLANAVVYPNYAIFDTPLDKLYGANLPRLQAIKKVVDPDNVMGLAGGFKL</sequence>
<dbReference type="InterPro" id="IPR016169">
    <property type="entry name" value="FAD-bd_PCMH_sub2"/>
</dbReference>
<keyword evidence="2" id="KW-0285">Flavoprotein</keyword>
<dbReference type="OrthoDB" id="2151789at2759"/>
<dbReference type="EMBL" id="JAGFBS010000100">
    <property type="protein sequence ID" value="KAG6369182.1"/>
    <property type="molecule type" value="Genomic_DNA"/>
</dbReference>
<gene>
    <name evidence="7" type="ORF">JVT61DRAFT_1340</name>
</gene>
<dbReference type="GO" id="GO:0016491">
    <property type="term" value="F:oxidoreductase activity"/>
    <property type="evidence" value="ECO:0007669"/>
    <property type="project" value="UniProtKB-KW"/>
</dbReference>
<dbReference type="AlphaFoldDB" id="A0A8I2YC38"/>
<dbReference type="InterPro" id="IPR050416">
    <property type="entry name" value="FAD-linked_Oxidoreductase"/>
</dbReference>
<keyword evidence="8" id="KW-1185">Reference proteome</keyword>
<dbReference type="Gene3D" id="3.30.465.10">
    <property type="match status" value="1"/>
</dbReference>
<keyword evidence="5" id="KW-1133">Transmembrane helix</keyword>
<protein>
    <recommendedName>
        <fullName evidence="6">FAD-binding PCMH-type domain-containing protein</fullName>
    </recommendedName>
</protein>